<gene>
    <name evidence="1" type="ORF">LTR24_005452</name>
</gene>
<name>A0ABR0K9Y6_9EURO</name>
<protein>
    <submittedName>
        <fullName evidence="1">Uncharacterized protein</fullName>
    </submittedName>
</protein>
<accession>A0ABR0K9Y6</accession>
<evidence type="ECO:0000313" key="1">
    <source>
        <dbReference type="EMBL" id="KAK5092201.1"/>
    </source>
</evidence>
<dbReference type="EMBL" id="JAVRRG010000062">
    <property type="protein sequence ID" value="KAK5092201.1"/>
    <property type="molecule type" value="Genomic_DNA"/>
</dbReference>
<reference evidence="1 2" key="1">
    <citation type="submission" date="2023-08" db="EMBL/GenBank/DDBJ databases">
        <title>Black Yeasts Isolated from many extreme environments.</title>
        <authorList>
            <person name="Coleine C."/>
            <person name="Stajich J.E."/>
            <person name="Selbmann L."/>
        </authorList>
    </citation>
    <scope>NUCLEOTIDE SEQUENCE [LARGE SCALE GENOMIC DNA]</scope>
    <source>
        <strain evidence="1 2">CCFEE 5885</strain>
    </source>
</reference>
<dbReference type="Proteomes" id="UP001345013">
    <property type="component" value="Unassembled WGS sequence"/>
</dbReference>
<comment type="caution">
    <text evidence="1">The sequence shown here is derived from an EMBL/GenBank/DDBJ whole genome shotgun (WGS) entry which is preliminary data.</text>
</comment>
<keyword evidence="2" id="KW-1185">Reference proteome</keyword>
<sequence>MASFDEGHFVNNPSIQEMQSTRDFLEGEEETAGPENYEESHGRYYVWAVLEAALKALKDRNEQLRAPDLTPTTFHVLLGKGISPSSITASLNEVIRAGCDMSATIKNFNALSLNGHRAKAEIRRWLLRIFETHYWCKVRIVNIRTGLEGRRAKDVDRDLETFLDTFPYNQSALSGAGQFVQKAHADHEETYQESEEGYLFNLFSLVCAIENNLHDLNIELESTARHFQHARVDATT</sequence>
<proteinExistence type="predicted"/>
<evidence type="ECO:0000313" key="2">
    <source>
        <dbReference type="Proteomes" id="UP001345013"/>
    </source>
</evidence>
<organism evidence="1 2">
    <name type="scientific">Lithohypha guttulata</name>
    <dbReference type="NCBI Taxonomy" id="1690604"/>
    <lineage>
        <taxon>Eukaryota</taxon>
        <taxon>Fungi</taxon>
        <taxon>Dikarya</taxon>
        <taxon>Ascomycota</taxon>
        <taxon>Pezizomycotina</taxon>
        <taxon>Eurotiomycetes</taxon>
        <taxon>Chaetothyriomycetidae</taxon>
        <taxon>Chaetothyriales</taxon>
        <taxon>Trichomeriaceae</taxon>
        <taxon>Lithohypha</taxon>
    </lineage>
</organism>